<sequence length="78" mass="8070">MGPATVCVLTDLRSSPLTEDADHVIVTPIEGVGGTVSLTAMVAATQAIIGELTDTETGRASGQVQQAWNDLDLMDDQA</sequence>
<dbReference type="InterPro" id="IPR046348">
    <property type="entry name" value="SIS_dom_sf"/>
</dbReference>
<organism evidence="1 2">
    <name type="scientific">Streptomyces aureus</name>
    <dbReference type="NCBI Taxonomy" id="193461"/>
    <lineage>
        <taxon>Bacteria</taxon>
        <taxon>Bacillati</taxon>
        <taxon>Actinomycetota</taxon>
        <taxon>Actinomycetes</taxon>
        <taxon>Kitasatosporales</taxon>
        <taxon>Streptomycetaceae</taxon>
        <taxon>Streptomyces</taxon>
    </lineage>
</organism>
<evidence type="ECO:0000313" key="1">
    <source>
        <dbReference type="EMBL" id="MFA3839056.1"/>
    </source>
</evidence>
<gene>
    <name evidence="1" type="ORF">ACEG43_23260</name>
</gene>
<dbReference type="SUPFAM" id="SSF53697">
    <property type="entry name" value="SIS domain"/>
    <property type="match status" value="1"/>
</dbReference>
<dbReference type="Proteomes" id="UP001571476">
    <property type="component" value="Unassembled WGS sequence"/>
</dbReference>
<dbReference type="RefSeq" id="WP_372563979.1">
    <property type="nucleotide sequence ID" value="NZ_JBGOSP010000011.1"/>
</dbReference>
<dbReference type="EMBL" id="JBGOSP010000011">
    <property type="protein sequence ID" value="MFA3839056.1"/>
    <property type="molecule type" value="Genomic_DNA"/>
</dbReference>
<reference evidence="1 2" key="1">
    <citation type="submission" date="2024-08" db="EMBL/GenBank/DDBJ databases">
        <title>Genome sequence of Streptomyces aureus CACIA-1.46HGO.</title>
        <authorList>
            <person name="Evangelista-Martinez Z."/>
        </authorList>
    </citation>
    <scope>NUCLEOTIDE SEQUENCE [LARGE SCALE GENOMIC DNA]</scope>
    <source>
        <strain evidence="1 2">CACIA-1.46HGO</strain>
    </source>
</reference>
<proteinExistence type="predicted"/>
<evidence type="ECO:0000313" key="2">
    <source>
        <dbReference type="Proteomes" id="UP001571476"/>
    </source>
</evidence>
<name>A0ABV4SPA6_9ACTN</name>
<protein>
    <submittedName>
        <fullName evidence="1">Uncharacterized protein</fullName>
    </submittedName>
</protein>
<dbReference type="Gene3D" id="3.40.50.10490">
    <property type="entry name" value="Glucose-6-phosphate isomerase like protein, domain 1"/>
    <property type="match status" value="1"/>
</dbReference>
<accession>A0ABV4SPA6</accession>
<keyword evidence="2" id="KW-1185">Reference proteome</keyword>
<comment type="caution">
    <text evidence="1">The sequence shown here is derived from an EMBL/GenBank/DDBJ whole genome shotgun (WGS) entry which is preliminary data.</text>
</comment>